<dbReference type="InterPro" id="IPR052729">
    <property type="entry name" value="Acyl/Acetyltrans_Enzymes"/>
</dbReference>
<protein>
    <submittedName>
        <fullName evidence="2">GNAT family N-acetyltransferase</fullName>
        <ecNumber evidence="2">2.3.1.-</ecNumber>
    </submittedName>
</protein>
<accession>A0ABV6G5J3</accession>
<dbReference type="PROSITE" id="PS51186">
    <property type="entry name" value="GNAT"/>
    <property type="match status" value="1"/>
</dbReference>
<feature type="domain" description="N-acetyltransferase" evidence="1">
    <location>
        <begin position="18"/>
        <end position="152"/>
    </location>
</feature>
<name>A0ABV6G5J3_9GAMM</name>
<dbReference type="Pfam" id="PF13508">
    <property type="entry name" value="Acetyltransf_7"/>
    <property type="match status" value="1"/>
</dbReference>
<dbReference type="EMBL" id="JBHLVX010000050">
    <property type="protein sequence ID" value="MFC0268906.1"/>
    <property type="molecule type" value="Genomic_DNA"/>
</dbReference>
<evidence type="ECO:0000313" key="2">
    <source>
        <dbReference type="EMBL" id="MFC0268906.1"/>
    </source>
</evidence>
<gene>
    <name evidence="2" type="ORF">ACFFHW_13085</name>
</gene>
<proteinExistence type="predicted"/>
<evidence type="ECO:0000313" key="3">
    <source>
        <dbReference type="Proteomes" id="UP001589814"/>
    </source>
</evidence>
<dbReference type="SUPFAM" id="SSF55729">
    <property type="entry name" value="Acyl-CoA N-acyltransferases (Nat)"/>
    <property type="match status" value="1"/>
</dbReference>
<dbReference type="RefSeq" id="WP_019950758.1">
    <property type="nucleotide sequence ID" value="NZ_JBHLVX010000050.1"/>
</dbReference>
<sequence>MSAHSTSAQKQKSDAGPYRWCRFEDNDLTAALELSTALGWPHRREDWAQMLALGEGIALKDGNGALIGTGFRIDQNDTATLGLIVIHDQWQGKGLGRALTSRLVEAGGAATLMLVATSAGAPLYRRLGFEPCNRVLQYQGVIQAVPPTRPPQGLRPIETADRQAVAALEAGNQVYGLALREAEDGVIIEDRGRLVGLALRRPFGRGEHIGPVLAENAEQARALIAALLARAEGRFVRLDLVDPVEDEWLSPFGLKRVDQVERMYRGTPPTEGRLRRFGLMSQAMG</sequence>
<dbReference type="GO" id="GO:0016746">
    <property type="term" value="F:acyltransferase activity"/>
    <property type="evidence" value="ECO:0007669"/>
    <property type="project" value="UniProtKB-KW"/>
</dbReference>
<dbReference type="Pfam" id="PF18014">
    <property type="entry name" value="Acetyltransf_18"/>
    <property type="match status" value="1"/>
</dbReference>
<dbReference type="InterPro" id="IPR016181">
    <property type="entry name" value="Acyl_CoA_acyltransferase"/>
</dbReference>
<keyword evidence="2" id="KW-0012">Acyltransferase</keyword>
<comment type="caution">
    <text evidence="2">The sequence shown here is derived from an EMBL/GenBank/DDBJ whole genome shotgun (WGS) entry which is preliminary data.</text>
</comment>
<dbReference type="Proteomes" id="UP001589814">
    <property type="component" value="Unassembled WGS sequence"/>
</dbReference>
<dbReference type="InterPro" id="IPR041496">
    <property type="entry name" value="YitH/HolE_GNAT"/>
</dbReference>
<dbReference type="PANTHER" id="PTHR47237:SF2">
    <property type="entry name" value="BLL4206 PROTEIN"/>
    <property type="match status" value="1"/>
</dbReference>
<organism evidence="2 3">
    <name type="scientific">Kushneria aurantia</name>
    <dbReference type="NCBI Taxonomy" id="504092"/>
    <lineage>
        <taxon>Bacteria</taxon>
        <taxon>Pseudomonadati</taxon>
        <taxon>Pseudomonadota</taxon>
        <taxon>Gammaproteobacteria</taxon>
        <taxon>Oceanospirillales</taxon>
        <taxon>Halomonadaceae</taxon>
        <taxon>Kushneria</taxon>
    </lineage>
</organism>
<keyword evidence="3" id="KW-1185">Reference proteome</keyword>
<dbReference type="CDD" id="cd04301">
    <property type="entry name" value="NAT_SF"/>
    <property type="match status" value="1"/>
</dbReference>
<dbReference type="Gene3D" id="3.40.630.90">
    <property type="match status" value="1"/>
</dbReference>
<evidence type="ECO:0000259" key="1">
    <source>
        <dbReference type="PROSITE" id="PS51186"/>
    </source>
</evidence>
<dbReference type="PANTHER" id="PTHR47237">
    <property type="entry name" value="SLL0310 PROTEIN"/>
    <property type="match status" value="1"/>
</dbReference>
<dbReference type="InterPro" id="IPR000182">
    <property type="entry name" value="GNAT_dom"/>
</dbReference>
<dbReference type="EC" id="2.3.1.-" evidence="2"/>
<reference evidence="2 3" key="1">
    <citation type="submission" date="2024-09" db="EMBL/GenBank/DDBJ databases">
        <authorList>
            <person name="Sun Q."/>
            <person name="Mori K."/>
        </authorList>
    </citation>
    <scope>NUCLEOTIDE SEQUENCE [LARGE SCALE GENOMIC DNA]</scope>
    <source>
        <strain evidence="2 3">CCM 7415</strain>
    </source>
</reference>
<keyword evidence="2" id="KW-0808">Transferase</keyword>
<dbReference type="Gene3D" id="3.40.630.30">
    <property type="match status" value="1"/>
</dbReference>